<organism evidence="1">
    <name type="scientific">hydrothermal vent metagenome</name>
    <dbReference type="NCBI Taxonomy" id="652676"/>
    <lineage>
        <taxon>unclassified sequences</taxon>
        <taxon>metagenomes</taxon>
        <taxon>ecological metagenomes</taxon>
    </lineage>
</organism>
<name>A0A3B0X1C4_9ZZZZ</name>
<protein>
    <submittedName>
        <fullName evidence="1">Uncharacterized protein</fullName>
    </submittedName>
</protein>
<sequence>MSNRVTASIRFYFKGVSHTPSVSIELNEYLETSISVPDLYPIIAKANNYDLYSYEYEMMQAEDIVFSEARGLVAEFITDGVLDLHAFERAWEEGALLKELVDIARKELSIDDLDKRPDIKQALMDAYRRGVASRKP</sequence>
<accession>A0A3B0X1C4</accession>
<evidence type="ECO:0000313" key="1">
    <source>
        <dbReference type="EMBL" id="VAW61581.1"/>
    </source>
</evidence>
<dbReference type="EMBL" id="UOFG01000150">
    <property type="protein sequence ID" value="VAW61581.1"/>
    <property type="molecule type" value="Genomic_DNA"/>
</dbReference>
<dbReference type="AlphaFoldDB" id="A0A3B0X1C4"/>
<gene>
    <name evidence="1" type="ORF">MNBD_GAMMA11-734</name>
</gene>
<reference evidence="1" key="1">
    <citation type="submission" date="2018-06" db="EMBL/GenBank/DDBJ databases">
        <authorList>
            <person name="Zhirakovskaya E."/>
        </authorList>
    </citation>
    <scope>NUCLEOTIDE SEQUENCE</scope>
</reference>
<proteinExistence type="predicted"/>